<keyword evidence="2 6" id="KW-0812">Transmembrane</keyword>
<evidence type="ECO:0000256" key="1">
    <source>
        <dbReference type="ARBA" id="ARBA00004370"/>
    </source>
</evidence>
<evidence type="ECO:0000313" key="9">
    <source>
        <dbReference type="Proteomes" id="UP000186594"/>
    </source>
</evidence>
<dbReference type="Pfam" id="PF00240">
    <property type="entry name" value="ubiquitin"/>
    <property type="match status" value="1"/>
</dbReference>
<evidence type="ECO:0000256" key="5">
    <source>
        <dbReference type="SAM" id="MobiDB-lite"/>
    </source>
</evidence>
<accession>A0A1U7LMB2</accession>
<dbReference type="PANTHER" id="PTHR12943:SF27">
    <property type="entry name" value="HOMOCYSTEINE-INDUCED ENDOPLASMIC RETICULUM PROTEIN, ISOFORM A"/>
    <property type="match status" value="1"/>
</dbReference>
<dbReference type="EMBL" id="LXFE01001261">
    <property type="protein sequence ID" value="OLL23768.1"/>
    <property type="molecule type" value="Genomic_DNA"/>
</dbReference>
<dbReference type="InterPro" id="IPR000626">
    <property type="entry name" value="Ubiquitin-like_dom"/>
</dbReference>
<dbReference type="Gene3D" id="3.10.20.90">
    <property type="entry name" value="Phosphatidylinositol 3-kinase Catalytic Subunit, Chain A, domain 1"/>
    <property type="match status" value="1"/>
</dbReference>
<keyword evidence="3 6" id="KW-1133">Transmembrane helix</keyword>
<dbReference type="SUPFAM" id="SSF54236">
    <property type="entry name" value="Ubiquitin-like"/>
    <property type="match status" value="1"/>
</dbReference>
<keyword evidence="9" id="KW-1185">Reference proteome</keyword>
<sequence length="423" mass="46643">MAPLPAETQSQDNLQLARSTDIRIVSAAGDRKQWTVSLSSDMTNVLHIKQRISELEDNHPEPGAQKLIHMGKILQDEDELEEIFNRRHTTTRNPTFFLIIRPIAHTENIGFASKSSELSQESNQTIAHSTSAETSTANHSEAFSSSTLSHIETAGALRSRIVPAGPVVVTRSSTGGLLSPVIPPGSMDTVTPTPTSSDVPLGSTVDIPQIVHLPVYYQVVLINNEPHLIHIPANPTNTLETRTTNTITQSFVIQGNIVQPLPAQPIIALPPLAQQNIHAHAQAPPVQDPLQAQARVYRLRIRMREVWLFVRLAFMVGLFSSGNFSWPRFLMLNFIATMIFVYQTGRANGARNVFNLQQGRAQNRDVVNNQDPGAGRGVNLLHTVQEALVMFLTSLVPSEADHRNRRENNNNQQPMDAGILPVV</sequence>
<dbReference type="Proteomes" id="UP000186594">
    <property type="component" value="Unassembled WGS sequence"/>
</dbReference>
<dbReference type="CDD" id="cd17039">
    <property type="entry name" value="Ubl_ubiquitin_like"/>
    <property type="match status" value="1"/>
</dbReference>
<feature type="region of interest" description="Disordered" evidence="5">
    <location>
        <begin position="400"/>
        <end position="423"/>
    </location>
</feature>
<feature type="domain" description="Ubiquitin-like" evidence="7">
    <location>
        <begin position="44"/>
        <end position="82"/>
    </location>
</feature>
<proteinExistence type="predicted"/>
<dbReference type="OrthoDB" id="21589at2759"/>
<gene>
    <name evidence="8" type="ORF">NEOLI_005306</name>
</gene>
<evidence type="ECO:0000313" key="8">
    <source>
        <dbReference type="EMBL" id="OLL23768.1"/>
    </source>
</evidence>
<comment type="caution">
    <text evidence="8">The sequence shown here is derived from an EMBL/GenBank/DDBJ whole genome shotgun (WGS) entry which is preliminary data.</text>
</comment>
<protein>
    <recommendedName>
        <fullName evidence="7">Ubiquitin-like domain-containing protein</fullName>
    </recommendedName>
</protein>
<reference evidence="8 9" key="1">
    <citation type="submission" date="2016-04" db="EMBL/GenBank/DDBJ databases">
        <title>Evolutionary innovation and constraint leading to complex multicellularity in the Ascomycota.</title>
        <authorList>
            <person name="Cisse O."/>
            <person name="Nguyen A."/>
            <person name="Hewitt D.A."/>
            <person name="Jedd G."/>
            <person name="Stajich J.E."/>
        </authorList>
    </citation>
    <scope>NUCLEOTIDE SEQUENCE [LARGE SCALE GENOMIC DNA]</scope>
    <source>
        <strain evidence="8 9">DAH-3</strain>
    </source>
</reference>
<dbReference type="InterPro" id="IPR039751">
    <property type="entry name" value="HERPUD1/2"/>
</dbReference>
<dbReference type="PROSITE" id="PS50053">
    <property type="entry name" value="UBIQUITIN_2"/>
    <property type="match status" value="1"/>
</dbReference>
<feature type="region of interest" description="Disordered" evidence="5">
    <location>
        <begin position="114"/>
        <end position="144"/>
    </location>
</feature>
<dbReference type="AlphaFoldDB" id="A0A1U7LMB2"/>
<dbReference type="InterPro" id="IPR029071">
    <property type="entry name" value="Ubiquitin-like_domsf"/>
</dbReference>
<comment type="subcellular location">
    <subcellularLocation>
        <location evidence="1">Membrane</location>
    </subcellularLocation>
</comment>
<feature type="transmembrane region" description="Helical" evidence="6">
    <location>
        <begin position="305"/>
        <end position="322"/>
    </location>
</feature>
<dbReference type="GO" id="GO:0016020">
    <property type="term" value="C:membrane"/>
    <property type="evidence" value="ECO:0007669"/>
    <property type="project" value="UniProtKB-SubCell"/>
</dbReference>
<organism evidence="8 9">
    <name type="scientific">Neolecta irregularis (strain DAH-3)</name>
    <dbReference type="NCBI Taxonomy" id="1198029"/>
    <lineage>
        <taxon>Eukaryota</taxon>
        <taxon>Fungi</taxon>
        <taxon>Dikarya</taxon>
        <taxon>Ascomycota</taxon>
        <taxon>Taphrinomycotina</taxon>
        <taxon>Neolectales</taxon>
        <taxon>Neolectaceae</taxon>
        <taxon>Neolecta</taxon>
    </lineage>
</organism>
<evidence type="ECO:0000256" key="6">
    <source>
        <dbReference type="SAM" id="Phobius"/>
    </source>
</evidence>
<evidence type="ECO:0000256" key="3">
    <source>
        <dbReference type="ARBA" id="ARBA00022989"/>
    </source>
</evidence>
<evidence type="ECO:0000256" key="2">
    <source>
        <dbReference type="ARBA" id="ARBA00022692"/>
    </source>
</evidence>
<evidence type="ECO:0000256" key="4">
    <source>
        <dbReference type="ARBA" id="ARBA00023136"/>
    </source>
</evidence>
<evidence type="ECO:0000259" key="7">
    <source>
        <dbReference type="PROSITE" id="PS50053"/>
    </source>
</evidence>
<keyword evidence="4 6" id="KW-0472">Membrane</keyword>
<name>A0A1U7LMB2_NEOID</name>
<dbReference type="GO" id="GO:0030968">
    <property type="term" value="P:endoplasmic reticulum unfolded protein response"/>
    <property type="evidence" value="ECO:0007669"/>
    <property type="project" value="TreeGrafter"/>
</dbReference>
<dbReference type="PANTHER" id="PTHR12943">
    <property type="entry name" value="HOMOCYSTEINE-RESPONSIVE ENDOPLASMIC RETICULUM-RESIDENT UNIQUITIN-LIKE DOMAIN HERPUD PROTEIN FAMILY MEMBER"/>
    <property type="match status" value="1"/>
</dbReference>